<evidence type="ECO:0000256" key="3">
    <source>
        <dbReference type="ARBA" id="ARBA00023136"/>
    </source>
</evidence>
<dbReference type="SUPFAM" id="SSF56925">
    <property type="entry name" value="OMPA-like"/>
    <property type="match status" value="1"/>
</dbReference>
<dbReference type="RefSeq" id="WP_250421960.1">
    <property type="nucleotide sequence ID" value="NZ_JAJKBJ010000013.1"/>
</dbReference>
<keyword evidence="2" id="KW-0732">Signal</keyword>
<keyword evidence="6" id="KW-1185">Reference proteome</keyword>
<dbReference type="Proteomes" id="UP001139721">
    <property type="component" value="Unassembled WGS sequence"/>
</dbReference>
<proteinExistence type="predicted"/>
<keyword evidence="3" id="KW-0472">Membrane</keyword>
<accession>A0A9X2IBZ3</accession>
<organism evidence="5 6">
    <name type="scientific">Legionella maioricensis</name>
    <dbReference type="NCBI Taxonomy" id="2896528"/>
    <lineage>
        <taxon>Bacteria</taxon>
        <taxon>Pseudomonadati</taxon>
        <taxon>Pseudomonadota</taxon>
        <taxon>Gammaproteobacteria</taxon>
        <taxon>Legionellales</taxon>
        <taxon>Legionellaceae</taxon>
        <taxon>Legionella</taxon>
    </lineage>
</organism>
<dbReference type="InterPro" id="IPR027385">
    <property type="entry name" value="Beta-barrel_OMP"/>
</dbReference>
<reference evidence="5" key="1">
    <citation type="submission" date="2021-11" db="EMBL/GenBank/DDBJ databases">
        <title>Legionella maioricencis sp. nov., a new species isolated from hot water samples in Mallorca.</title>
        <authorList>
            <person name="Crespi S."/>
            <person name="Drasar V."/>
            <person name="Salva-Serra F."/>
            <person name="Jaen-Luchoro D."/>
            <person name="Pineiro-Iglesias B."/>
            <person name="Aliaga F."/>
            <person name="Fernandez-Juarez V."/>
            <person name="Coll G."/>
            <person name="Moore E.R.B."/>
            <person name="Bennasar-Figueras A."/>
        </authorList>
    </citation>
    <scope>NUCLEOTIDE SEQUENCE</scope>
    <source>
        <strain evidence="5">HCPI-6</strain>
    </source>
</reference>
<evidence type="ECO:0000313" key="6">
    <source>
        <dbReference type="Proteomes" id="UP001139721"/>
    </source>
</evidence>
<evidence type="ECO:0000256" key="1">
    <source>
        <dbReference type="ARBA" id="ARBA00004370"/>
    </source>
</evidence>
<evidence type="ECO:0000313" key="5">
    <source>
        <dbReference type="EMBL" id="MCL9684741.1"/>
    </source>
</evidence>
<dbReference type="PANTHER" id="PTHR34001">
    <property type="entry name" value="BLL7405 PROTEIN"/>
    <property type="match status" value="1"/>
</dbReference>
<gene>
    <name evidence="5" type="ORF">LOX96_11605</name>
</gene>
<comment type="caution">
    <text evidence="5">The sequence shown here is derived from an EMBL/GenBank/DDBJ whole genome shotgun (WGS) entry which is preliminary data.</text>
</comment>
<dbReference type="EMBL" id="JAJKBJ010000013">
    <property type="protein sequence ID" value="MCL9684741.1"/>
    <property type="molecule type" value="Genomic_DNA"/>
</dbReference>
<comment type="subcellular location">
    <subcellularLocation>
        <location evidence="1">Membrane</location>
    </subcellularLocation>
</comment>
<dbReference type="PANTHER" id="PTHR34001:SF3">
    <property type="entry name" value="BLL7405 PROTEIN"/>
    <property type="match status" value="1"/>
</dbReference>
<feature type="domain" description="Outer membrane protein beta-barrel" evidence="4">
    <location>
        <begin position="19"/>
        <end position="277"/>
    </location>
</feature>
<protein>
    <submittedName>
        <fullName evidence="5">Outer membrane beta-barrel protein</fullName>
    </submittedName>
</protein>
<dbReference type="GO" id="GO:0016020">
    <property type="term" value="C:membrane"/>
    <property type="evidence" value="ECO:0007669"/>
    <property type="project" value="UniProtKB-SubCell"/>
</dbReference>
<evidence type="ECO:0000259" key="4">
    <source>
        <dbReference type="Pfam" id="PF13505"/>
    </source>
</evidence>
<dbReference type="Gene3D" id="2.40.160.20">
    <property type="match status" value="1"/>
</dbReference>
<dbReference type="InterPro" id="IPR011250">
    <property type="entry name" value="OMP/PagP_B-barrel"/>
</dbReference>
<sequence length="280" mass="30035">MNKTWTYFSLTLALYGTTAFGSVLSKEYRSWTGFYIGGNAGYLWSSNNIIKNDGRTNFANPLFSPNSRTMSFALADLGTRHLFNSSKGFIGGGQIGYNSQFSENLVIGIDADLDAIGQSNGTTNTTNSVSTALLGTLNANIVNTKKLNYVGLLKGRLGVLVGPSFLLYGSGAFAYGGGSLKTSYSVTETNSAFPSFYEELNASKLLAGWAAGGGAELLFSPCWSMKVEYIYYQLGPLHTHLNLTQNIATTPPASFAGAIVDTSAKFTENTIRVGLNYFFS</sequence>
<dbReference type="Pfam" id="PF13505">
    <property type="entry name" value="OMP_b-brl"/>
    <property type="match status" value="1"/>
</dbReference>
<dbReference type="AlphaFoldDB" id="A0A9X2IBZ3"/>
<dbReference type="InterPro" id="IPR051692">
    <property type="entry name" value="OMP-like"/>
</dbReference>
<name>A0A9X2IBZ3_9GAMM</name>
<evidence type="ECO:0000256" key="2">
    <source>
        <dbReference type="ARBA" id="ARBA00022729"/>
    </source>
</evidence>